<dbReference type="OrthoDB" id="3436553at2759"/>
<gene>
    <name evidence="2" type="ORF">BCR34DRAFT_617850</name>
</gene>
<accession>A0A1Y1YZW4</accession>
<proteinExistence type="predicted"/>
<evidence type="ECO:0000256" key="1">
    <source>
        <dbReference type="SAM" id="Phobius"/>
    </source>
</evidence>
<dbReference type="STRING" id="1231657.A0A1Y1YZW4"/>
<name>A0A1Y1YZW4_9PLEO</name>
<reference evidence="2 3" key="1">
    <citation type="submission" date="2016-07" db="EMBL/GenBank/DDBJ databases">
        <title>Pervasive Adenine N6-methylation of Active Genes in Fungi.</title>
        <authorList>
            <consortium name="DOE Joint Genome Institute"/>
            <person name="Mondo S.J."/>
            <person name="Dannebaum R.O."/>
            <person name="Kuo R.C."/>
            <person name="Labutti K."/>
            <person name="Haridas S."/>
            <person name="Kuo A."/>
            <person name="Salamov A."/>
            <person name="Ahrendt S.R."/>
            <person name="Lipzen A."/>
            <person name="Sullivan W."/>
            <person name="Andreopoulos W.B."/>
            <person name="Clum A."/>
            <person name="Lindquist E."/>
            <person name="Daum C."/>
            <person name="Ramamoorthy G.K."/>
            <person name="Gryganskyi A."/>
            <person name="Culley D."/>
            <person name="Magnuson J.K."/>
            <person name="James T.Y."/>
            <person name="O'Malley M.A."/>
            <person name="Stajich J.E."/>
            <person name="Spatafora J.W."/>
            <person name="Visel A."/>
            <person name="Grigoriev I.V."/>
        </authorList>
    </citation>
    <scope>NUCLEOTIDE SEQUENCE [LARGE SCALE GENOMIC DNA]</scope>
    <source>
        <strain evidence="2 3">CBS 115471</strain>
    </source>
</reference>
<evidence type="ECO:0000313" key="2">
    <source>
        <dbReference type="EMBL" id="ORY03237.1"/>
    </source>
</evidence>
<dbReference type="AlphaFoldDB" id="A0A1Y1YZW4"/>
<comment type="caution">
    <text evidence="2">The sequence shown here is derived from an EMBL/GenBank/DDBJ whole genome shotgun (WGS) entry which is preliminary data.</text>
</comment>
<sequence>MAEAKKEYVAPPSVGHEIGVMFGFLGFMLLAMLIYGFVWQAGNKRSQKKEADRVAKLRASGLLREDKQDGVEREPEYRA</sequence>
<feature type="transmembrane region" description="Helical" evidence="1">
    <location>
        <begin position="20"/>
        <end position="39"/>
    </location>
</feature>
<keyword evidence="3" id="KW-1185">Reference proteome</keyword>
<dbReference type="Proteomes" id="UP000193144">
    <property type="component" value="Unassembled WGS sequence"/>
</dbReference>
<keyword evidence="1" id="KW-0812">Transmembrane</keyword>
<dbReference type="EMBL" id="MCFA01000149">
    <property type="protein sequence ID" value="ORY03237.1"/>
    <property type="molecule type" value="Genomic_DNA"/>
</dbReference>
<organism evidence="2 3">
    <name type="scientific">Clohesyomyces aquaticus</name>
    <dbReference type="NCBI Taxonomy" id="1231657"/>
    <lineage>
        <taxon>Eukaryota</taxon>
        <taxon>Fungi</taxon>
        <taxon>Dikarya</taxon>
        <taxon>Ascomycota</taxon>
        <taxon>Pezizomycotina</taxon>
        <taxon>Dothideomycetes</taxon>
        <taxon>Pleosporomycetidae</taxon>
        <taxon>Pleosporales</taxon>
        <taxon>Lindgomycetaceae</taxon>
        <taxon>Clohesyomyces</taxon>
    </lineage>
</organism>
<keyword evidence="1" id="KW-1133">Transmembrane helix</keyword>
<protein>
    <submittedName>
        <fullName evidence="2">Uncharacterized protein</fullName>
    </submittedName>
</protein>
<evidence type="ECO:0000313" key="3">
    <source>
        <dbReference type="Proteomes" id="UP000193144"/>
    </source>
</evidence>
<keyword evidence="1" id="KW-0472">Membrane</keyword>